<dbReference type="Proteomes" id="UP000053890">
    <property type="component" value="Unassembled WGS sequence"/>
</dbReference>
<feature type="compositionally biased region" description="Acidic residues" evidence="7">
    <location>
        <begin position="473"/>
        <end position="487"/>
    </location>
</feature>
<sequence>MSPLLPVLALFSVFVQLVQGYQVLVTDQDEVRQVCSGMYGSGGAQEPYIEVLFSPSSRGQLALAFFEWDDAQWLGVGADGQGGKNDWSADRIYICTVEAQAAGLCTTEQLGLFLTAPGTPAETSISTSSVRFDAVPSASGERQTARGPFRYDIGGTGYYCVATVPLLLEGATRNTSFTGVVDFENVFSGHLPAAEYPKVTFYKVLFFVYLGTAVAWCALCYVYRRDLLPLQRYITAVVGLLVVEHLFTWLYWRYLNQTGHPGVAGAYLFVGSTLNAARNSVSLYLLTIASMGLSVVRPSLGSAMAKVRLLAIFHFTFGLLYSVGSATIPLSSTVFFVFFFVLPLSVTLTVFLMWVLYSLSSTISDLNARRQKYKRTMFVRLYYILVVTSTLILLFFVASSIAFSSRLSPSFPARTWQTRWLLLDGWLSILFAAVFFAVAFLWRPVGSNRRLSLSDEVPLDEADAEMYDLEDELLADEDRDDDDDDSGGDGKNSHAMRRVKRDSVGEERRDGAVFHVGSDDDDDDDDDDTRSAADSTRHSNAWQRRSQSGEHARRSSDSARLLHGRASEDDDEEEDRDITSQHALRGAGEAPPAYPGKKDEGTYKDD</sequence>
<evidence type="ECO:0000256" key="5">
    <source>
        <dbReference type="ARBA" id="ARBA00022989"/>
    </source>
</evidence>
<evidence type="ECO:0000256" key="1">
    <source>
        <dbReference type="ARBA" id="ARBA00004141"/>
    </source>
</evidence>
<evidence type="ECO:0000256" key="4">
    <source>
        <dbReference type="ARBA" id="ARBA00022729"/>
    </source>
</evidence>
<feature type="signal peptide" evidence="9">
    <location>
        <begin position="1"/>
        <end position="20"/>
    </location>
</feature>
<feature type="transmembrane region" description="Helical" evidence="8">
    <location>
        <begin position="423"/>
        <end position="442"/>
    </location>
</feature>
<feature type="transmembrane region" description="Helical" evidence="8">
    <location>
        <begin position="307"/>
        <end position="328"/>
    </location>
</feature>
<gene>
    <name evidence="12" type="ORF">RHOBADRAFT_56014</name>
</gene>
<evidence type="ECO:0000256" key="6">
    <source>
        <dbReference type="ARBA" id="ARBA00023136"/>
    </source>
</evidence>
<keyword evidence="13" id="KW-1185">Reference proteome</keyword>
<feature type="compositionally biased region" description="Basic and acidic residues" evidence="7">
    <location>
        <begin position="501"/>
        <end position="512"/>
    </location>
</feature>
<feature type="domain" description="PTM1-like N-terminal" evidence="11">
    <location>
        <begin position="32"/>
        <end position="185"/>
    </location>
</feature>
<reference evidence="12 13" key="1">
    <citation type="journal article" date="2015" name="Front. Microbiol.">
        <title>Genome sequence of the plant growth promoting endophytic yeast Rhodotorula graminis WP1.</title>
        <authorList>
            <person name="Firrincieli A."/>
            <person name="Otillar R."/>
            <person name="Salamov A."/>
            <person name="Schmutz J."/>
            <person name="Khan Z."/>
            <person name="Redman R.S."/>
            <person name="Fleck N.D."/>
            <person name="Lindquist E."/>
            <person name="Grigoriev I.V."/>
            <person name="Doty S.L."/>
        </authorList>
    </citation>
    <scope>NUCLEOTIDE SEQUENCE [LARGE SCALE GENOMIC DNA]</scope>
    <source>
        <strain evidence="12 13">WP1</strain>
    </source>
</reference>
<keyword evidence="6 8" id="KW-0472">Membrane</keyword>
<dbReference type="InterPro" id="IPR053938">
    <property type="entry name" value="PTM1-like_N"/>
</dbReference>
<feature type="transmembrane region" description="Helical" evidence="8">
    <location>
        <begin position="201"/>
        <end position="221"/>
    </location>
</feature>
<name>A0A0P9ES83_RHOGW</name>
<comment type="similarity">
    <text evidence="2">Belongs to the LU7TM family.</text>
</comment>
<dbReference type="GO" id="GO:0016020">
    <property type="term" value="C:membrane"/>
    <property type="evidence" value="ECO:0007669"/>
    <property type="project" value="UniProtKB-SubCell"/>
</dbReference>
<dbReference type="STRING" id="578459.A0A0P9ES83"/>
<dbReference type="OrthoDB" id="19932at2759"/>
<evidence type="ECO:0000256" key="7">
    <source>
        <dbReference type="SAM" id="MobiDB-lite"/>
    </source>
</evidence>
<dbReference type="GO" id="GO:0042147">
    <property type="term" value="P:retrograde transport, endosome to Golgi"/>
    <property type="evidence" value="ECO:0007669"/>
    <property type="project" value="TreeGrafter"/>
</dbReference>
<feature type="chain" id="PRO_5006156715" description="Intimal thickness related receptor IRP domain-containing protein" evidence="9">
    <location>
        <begin position="21"/>
        <end position="606"/>
    </location>
</feature>
<dbReference type="InterPro" id="IPR009637">
    <property type="entry name" value="GPR107/GPR108-like"/>
</dbReference>
<keyword evidence="3 8" id="KW-0812">Transmembrane</keyword>
<dbReference type="Pfam" id="PF21902">
    <property type="entry name" value="PTM1-like_N"/>
    <property type="match status" value="1"/>
</dbReference>
<feature type="domain" description="GOST seven transmembrane" evidence="10">
    <location>
        <begin position="197"/>
        <end position="448"/>
    </location>
</feature>
<accession>A0A0P9ES83</accession>
<evidence type="ECO:0000256" key="8">
    <source>
        <dbReference type="SAM" id="Phobius"/>
    </source>
</evidence>
<evidence type="ECO:0000256" key="2">
    <source>
        <dbReference type="ARBA" id="ARBA00007883"/>
    </source>
</evidence>
<dbReference type="Pfam" id="PF06814">
    <property type="entry name" value="GOST_TM"/>
    <property type="match status" value="1"/>
</dbReference>
<evidence type="ECO:0000259" key="10">
    <source>
        <dbReference type="Pfam" id="PF06814"/>
    </source>
</evidence>
<feature type="compositionally biased region" description="Acidic residues" evidence="7">
    <location>
        <begin position="519"/>
        <end position="528"/>
    </location>
</feature>
<evidence type="ECO:0000313" key="12">
    <source>
        <dbReference type="EMBL" id="KPV72192.1"/>
    </source>
</evidence>
<dbReference type="OMA" id="AYLWRPS"/>
<proteinExistence type="inferred from homology"/>
<dbReference type="InterPro" id="IPR053937">
    <property type="entry name" value="GOST_TM"/>
</dbReference>
<dbReference type="EMBL" id="KQ474088">
    <property type="protein sequence ID" value="KPV72192.1"/>
    <property type="molecule type" value="Genomic_DNA"/>
</dbReference>
<dbReference type="PANTHER" id="PTHR21229:SF1">
    <property type="entry name" value="GH17801P"/>
    <property type="match status" value="1"/>
</dbReference>
<comment type="subcellular location">
    <subcellularLocation>
        <location evidence="1">Membrane</location>
        <topology evidence="1">Multi-pass membrane protein</topology>
    </subcellularLocation>
</comment>
<evidence type="ECO:0008006" key="14">
    <source>
        <dbReference type="Google" id="ProtNLM"/>
    </source>
</evidence>
<dbReference type="GO" id="GO:0005794">
    <property type="term" value="C:Golgi apparatus"/>
    <property type="evidence" value="ECO:0007669"/>
    <property type="project" value="TreeGrafter"/>
</dbReference>
<protein>
    <recommendedName>
        <fullName evidence="14">Intimal thickness related receptor IRP domain-containing protein</fullName>
    </recommendedName>
</protein>
<feature type="region of interest" description="Disordered" evidence="7">
    <location>
        <begin position="473"/>
        <end position="606"/>
    </location>
</feature>
<dbReference type="GeneID" id="28978583"/>
<dbReference type="RefSeq" id="XP_018268241.1">
    <property type="nucleotide sequence ID" value="XM_018418135.1"/>
</dbReference>
<evidence type="ECO:0000313" key="13">
    <source>
        <dbReference type="Proteomes" id="UP000053890"/>
    </source>
</evidence>
<feature type="transmembrane region" description="Helical" evidence="8">
    <location>
        <begin position="334"/>
        <end position="360"/>
    </location>
</feature>
<feature type="compositionally biased region" description="Basic and acidic residues" evidence="7">
    <location>
        <begin position="596"/>
        <end position="606"/>
    </location>
</feature>
<feature type="transmembrane region" description="Helical" evidence="8">
    <location>
        <begin position="233"/>
        <end position="252"/>
    </location>
</feature>
<keyword evidence="4 9" id="KW-0732">Signal</keyword>
<evidence type="ECO:0000256" key="3">
    <source>
        <dbReference type="ARBA" id="ARBA00022692"/>
    </source>
</evidence>
<keyword evidence="5 8" id="KW-1133">Transmembrane helix</keyword>
<evidence type="ECO:0000256" key="9">
    <source>
        <dbReference type="SAM" id="SignalP"/>
    </source>
</evidence>
<dbReference type="PANTHER" id="PTHR21229">
    <property type="entry name" value="LUNG SEVEN TRANSMEMBRANE RECEPTOR"/>
    <property type="match status" value="1"/>
</dbReference>
<feature type="transmembrane region" description="Helical" evidence="8">
    <location>
        <begin position="381"/>
        <end position="403"/>
    </location>
</feature>
<evidence type="ECO:0000259" key="11">
    <source>
        <dbReference type="Pfam" id="PF21902"/>
    </source>
</evidence>
<organism evidence="12 13">
    <name type="scientific">Rhodotorula graminis (strain WP1)</name>
    <dbReference type="NCBI Taxonomy" id="578459"/>
    <lineage>
        <taxon>Eukaryota</taxon>
        <taxon>Fungi</taxon>
        <taxon>Dikarya</taxon>
        <taxon>Basidiomycota</taxon>
        <taxon>Pucciniomycotina</taxon>
        <taxon>Microbotryomycetes</taxon>
        <taxon>Sporidiobolales</taxon>
        <taxon>Sporidiobolaceae</taxon>
        <taxon>Rhodotorula</taxon>
    </lineage>
</organism>
<dbReference type="AlphaFoldDB" id="A0A0P9ES83"/>
<dbReference type="GO" id="GO:0005829">
    <property type="term" value="C:cytosol"/>
    <property type="evidence" value="ECO:0007669"/>
    <property type="project" value="GOC"/>
</dbReference>
<feature type="compositionally biased region" description="Basic and acidic residues" evidence="7">
    <location>
        <begin position="547"/>
        <end position="557"/>
    </location>
</feature>
<feature type="transmembrane region" description="Helical" evidence="8">
    <location>
        <begin position="281"/>
        <end position="300"/>
    </location>
</feature>